<name>A0ABP4REL0_9ACTN</name>
<feature type="domain" description="RNA polymerase sigma-70 region 2" evidence="6">
    <location>
        <begin position="13"/>
        <end position="75"/>
    </location>
</feature>
<comment type="similarity">
    <text evidence="1">Belongs to the sigma-70 factor family. ECF subfamily.</text>
</comment>
<comment type="caution">
    <text evidence="8">The sequence shown here is derived from an EMBL/GenBank/DDBJ whole genome shotgun (WGS) entry which is preliminary data.</text>
</comment>
<dbReference type="InterPro" id="IPR052704">
    <property type="entry name" value="ECF_Sigma-70_Domain"/>
</dbReference>
<dbReference type="InterPro" id="IPR032710">
    <property type="entry name" value="NTF2-like_dom_sf"/>
</dbReference>
<dbReference type="InterPro" id="IPR014284">
    <property type="entry name" value="RNA_pol_sigma-70_dom"/>
</dbReference>
<protein>
    <submittedName>
        <fullName evidence="8">RNA polymerase sigma-70 factor</fullName>
    </submittedName>
</protein>
<keyword evidence="3" id="KW-0805">Transcription regulation</keyword>
<dbReference type="InterPro" id="IPR013325">
    <property type="entry name" value="RNA_pol_sigma_r2"/>
</dbReference>
<dbReference type="EMBL" id="BAAAMU010000028">
    <property type="protein sequence ID" value="GAA1640458.1"/>
    <property type="molecule type" value="Genomic_DNA"/>
</dbReference>
<dbReference type="SUPFAM" id="SSF54427">
    <property type="entry name" value="NTF2-like"/>
    <property type="match status" value="1"/>
</dbReference>
<proteinExistence type="inferred from homology"/>
<dbReference type="InterPro" id="IPR013249">
    <property type="entry name" value="RNA_pol_sigma70_r4_t2"/>
</dbReference>
<dbReference type="Pfam" id="PF08281">
    <property type="entry name" value="Sigma70_r4_2"/>
    <property type="match status" value="1"/>
</dbReference>
<evidence type="ECO:0000256" key="2">
    <source>
        <dbReference type="ARBA" id="ARBA00011344"/>
    </source>
</evidence>
<dbReference type="SUPFAM" id="SSF88659">
    <property type="entry name" value="Sigma3 and sigma4 domains of RNA polymerase sigma factors"/>
    <property type="match status" value="1"/>
</dbReference>
<accession>A0ABP4REL0</accession>
<dbReference type="Gene3D" id="1.10.1740.10">
    <property type="match status" value="1"/>
</dbReference>
<dbReference type="SUPFAM" id="SSF88946">
    <property type="entry name" value="Sigma2 domain of RNA polymerase sigma factors"/>
    <property type="match status" value="1"/>
</dbReference>
<gene>
    <name evidence="8" type="ORF">GCM10009733_041960</name>
</gene>
<organism evidence="8 9">
    <name type="scientific">Nonomuraea maheshkhaliensis</name>
    <dbReference type="NCBI Taxonomy" id="419590"/>
    <lineage>
        <taxon>Bacteria</taxon>
        <taxon>Bacillati</taxon>
        <taxon>Actinomycetota</taxon>
        <taxon>Actinomycetes</taxon>
        <taxon>Streptosporangiales</taxon>
        <taxon>Streptosporangiaceae</taxon>
        <taxon>Nonomuraea</taxon>
    </lineage>
</organism>
<dbReference type="Pfam" id="PF04542">
    <property type="entry name" value="Sigma70_r2"/>
    <property type="match status" value="1"/>
</dbReference>
<dbReference type="RefSeq" id="WP_346107088.1">
    <property type="nucleotide sequence ID" value="NZ_BAAAMU010000028.1"/>
</dbReference>
<evidence type="ECO:0000256" key="4">
    <source>
        <dbReference type="ARBA" id="ARBA00023082"/>
    </source>
</evidence>
<dbReference type="PANTHER" id="PTHR30173:SF43">
    <property type="entry name" value="ECF RNA POLYMERASE SIGMA FACTOR SIGI-RELATED"/>
    <property type="match status" value="1"/>
</dbReference>
<evidence type="ECO:0000256" key="3">
    <source>
        <dbReference type="ARBA" id="ARBA00023015"/>
    </source>
</evidence>
<dbReference type="NCBIfam" id="NF007214">
    <property type="entry name" value="PRK09636.1"/>
    <property type="match status" value="1"/>
</dbReference>
<comment type="subunit">
    <text evidence="2">Interacts transiently with the RNA polymerase catalytic core formed by RpoA, RpoB, RpoC and RpoZ (2 alpha, 1 beta, 1 beta' and 1 omega subunit) to form the RNA polymerase holoenzyme that can initiate transcription.</text>
</comment>
<dbReference type="NCBIfam" id="TIGR02937">
    <property type="entry name" value="sigma70-ECF"/>
    <property type="match status" value="1"/>
</dbReference>
<dbReference type="Proteomes" id="UP001500064">
    <property type="component" value="Unassembled WGS sequence"/>
</dbReference>
<evidence type="ECO:0000259" key="7">
    <source>
        <dbReference type="Pfam" id="PF08281"/>
    </source>
</evidence>
<reference evidence="9" key="1">
    <citation type="journal article" date="2019" name="Int. J. Syst. Evol. Microbiol.">
        <title>The Global Catalogue of Microorganisms (GCM) 10K type strain sequencing project: providing services to taxonomists for standard genome sequencing and annotation.</title>
        <authorList>
            <consortium name="The Broad Institute Genomics Platform"/>
            <consortium name="The Broad Institute Genome Sequencing Center for Infectious Disease"/>
            <person name="Wu L."/>
            <person name="Ma J."/>
        </authorList>
    </citation>
    <scope>NUCLEOTIDE SEQUENCE [LARGE SCALE GENOMIC DNA]</scope>
    <source>
        <strain evidence="9">JCM 13929</strain>
    </source>
</reference>
<dbReference type="PANTHER" id="PTHR30173">
    <property type="entry name" value="SIGMA 19 FACTOR"/>
    <property type="match status" value="1"/>
</dbReference>
<evidence type="ECO:0000313" key="9">
    <source>
        <dbReference type="Proteomes" id="UP001500064"/>
    </source>
</evidence>
<evidence type="ECO:0000313" key="8">
    <source>
        <dbReference type="EMBL" id="GAA1640458.1"/>
    </source>
</evidence>
<dbReference type="InterPro" id="IPR007627">
    <property type="entry name" value="RNA_pol_sigma70_r2"/>
</dbReference>
<dbReference type="InterPro" id="IPR036388">
    <property type="entry name" value="WH-like_DNA-bd_sf"/>
</dbReference>
<evidence type="ECO:0000259" key="6">
    <source>
        <dbReference type="Pfam" id="PF04542"/>
    </source>
</evidence>
<keyword evidence="9" id="KW-1185">Reference proteome</keyword>
<dbReference type="Gene3D" id="1.10.10.10">
    <property type="entry name" value="Winged helix-like DNA-binding domain superfamily/Winged helix DNA-binding domain"/>
    <property type="match status" value="1"/>
</dbReference>
<keyword evidence="5" id="KW-0804">Transcription</keyword>
<dbReference type="InterPro" id="IPR013324">
    <property type="entry name" value="RNA_pol_sigma_r3/r4-like"/>
</dbReference>
<evidence type="ECO:0000256" key="5">
    <source>
        <dbReference type="ARBA" id="ARBA00023163"/>
    </source>
</evidence>
<sequence length="290" mass="31246">MEASGAPGEADWRAHRSAVFGAAYRILGSVAEAEDVTQEVWLRAAGADLSGVRDLRAWLVTVAARTAYDVLRSARVRREAYVGPWLPEPLLTGPDVATRVLMDESVSTAMLIVMETLAPGERVALVLHDVFGFPFDRIAEVLGCTPAAGRKLASRARARVATVRERPQASRAETERVLRAFRAAADAGDLAGLVSLLHPEAVYVADGGGRATAARRPIQGAERIARLAVGQAELRRPGSYRIIEVNGQPALATYDGDRLVWLDTVEIAGGRITTFRRLVNPDKLALLGHI</sequence>
<keyword evidence="4" id="KW-0731">Sigma factor</keyword>
<dbReference type="Gene3D" id="3.10.450.50">
    <property type="match status" value="1"/>
</dbReference>
<evidence type="ECO:0000256" key="1">
    <source>
        <dbReference type="ARBA" id="ARBA00010641"/>
    </source>
</evidence>
<feature type="domain" description="RNA polymerase sigma factor 70 region 4 type 2" evidence="7">
    <location>
        <begin position="114"/>
        <end position="159"/>
    </location>
</feature>